<feature type="domain" description="Flavodoxin-like fold" evidence="7">
    <location>
        <begin position="4"/>
        <end position="200"/>
    </location>
</feature>
<evidence type="ECO:0000259" key="7">
    <source>
        <dbReference type="Pfam" id="PF02525"/>
    </source>
</evidence>
<dbReference type="InterPro" id="IPR050104">
    <property type="entry name" value="FMN-dep_NADH:Q_OxRdtase_AzoR1"/>
</dbReference>
<evidence type="ECO:0000313" key="9">
    <source>
        <dbReference type="Proteomes" id="UP000238937"/>
    </source>
</evidence>
<dbReference type="GO" id="GO:0009055">
    <property type="term" value="F:electron transfer activity"/>
    <property type="evidence" value="ECO:0007669"/>
    <property type="project" value="UniProtKB-UniRule"/>
</dbReference>
<dbReference type="SUPFAM" id="SSF52218">
    <property type="entry name" value="Flavoproteins"/>
    <property type="match status" value="1"/>
</dbReference>
<evidence type="ECO:0000256" key="6">
    <source>
        <dbReference type="HAMAP-Rule" id="MF_01216"/>
    </source>
</evidence>
<evidence type="ECO:0000256" key="1">
    <source>
        <dbReference type="ARBA" id="ARBA00022630"/>
    </source>
</evidence>
<evidence type="ECO:0000256" key="2">
    <source>
        <dbReference type="ARBA" id="ARBA00022643"/>
    </source>
</evidence>
<dbReference type="PANTHER" id="PTHR43741:SF4">
    <property type="entry name" value="FMN-DEPENDENT NADH:QUINONE OXIDOREDUCTASE"/>
    <property type="match status" value="1"/>
</dbReference>
<evidence type="ECO:0000256" key="4">
    <source>
        <dbReference type="ARBA" id="ARBA00023027"/>
    </source>
</evidence>
<dbReference type="HAMAP" id="MF_01216">
    <property type="entry name" value="Azoreductase_type1"/>
    <property type="match status" value="1"/>
</dbReference>
<dbReference type="InterPro" id="IPR003680">
    <property type="entry name" value="Flavodoxin_fold"/>
</dbReference>
<dbReference type="OrthoDB" id="9805013at2"/>
<dbReference type="InterPro" id="IPR023048">
    <property type="entry name" value="NADH:quinone_OxRdtase_FMN_depd"/>
</dbReference>
<comment type="caution">
    <text evidence="6">Lacks conserved residue(s) required for the propagation of feature annotation.</text>
</comment>
<comment type="catalytic activity">
    <reaction evidence="6">
        <text>2 a quinone + NADH + H(+) = 2 a 1,4-benzosemiquinone + NAD(+)</text>
        <dbReference type="Rhea" id="RHEA:65952"/>
        <dbReference type="ChEBI" id="CHEBI:15378"/>
        <dbReference type="ChEBI" id="CHEBI:57540"/>
        <dbReference type="ChEBI" id="CHEBI:57945"/>
        <dbReference type="ChEBI" id="CHEBI:132124"/>
        <dbReference type="ChEBI" id="CHEBI:134225"/>
    </reaction>
</comment>
<dbReference type="EC" id="1.7.1.17" evidence="6"/>
<gene>
    <name evidence="6" type="primary">azoR</name>
    <name evidence="8" type="ORF">C7B77_19910</name>
</gene>
<sequence>MSFILQIDSSYSGSDSASRLLAREFVTAWKQHHPDCQIAYRDLALQPVPYVDRTWVSAMNLSPDRYNLAQQQTMQASEPIVSEFLAADGYIFALPMYGFTVPAAFKAYLEHLIRPGRTYTIDEHGLRGIVPPGKKMLVITSRGAEYNQNSPLANFDFHEPYLRTIFGSFGIENIEFIYANNLELGDRDKSIAAAKTEIHALARTW</sequence>
<dbReference type="RefSeq" id="WP_106308843.1">
    <property type="nucleotide sequence ID" value="NZ_PVWO01000309.1"/>
</dbReference>
<dbReference type="Proteomes" id="UP000238937">
    <property type="component" value="Unassembled WGS sequence"/>
</dbReference>
<comment type="cofactor">
    <cofactor evidence="6">
        <name>FMN</name>
        <dbReference type="ChEBI" id="CHEBI:58210"/>
    </cofactor>
    <text evidence="6">Binds 1 FMN per subunit.</text>
</comment>
<accession>A0A2T1G774</accession>
<keyword evidence="3 6" id="KW-0560">Oxidoreductase</keyword>
<comment type="subunit">
    <text evidence="6">Homodimer.</text>
</comment>
<dbReference type="EC" id="1.6.5.-" evidence="6"/>
<dbReference type="Gene3D" id="3.40.50.360">
    <property type="match status" value="1"/>
</dbReference>
<comment type="catalytic activity">
    <reaction evidence="5">
        <text>N,N-dimethyl-1,4-phenylenediamine + anthranilate + 2 NAD(+) = 2-(4-dimethylaminophenyl)diazenylbenzoate + 2 NADH + 2 H(+)</text>
        <dbReference type="Rhea" id="RHEA:55872"/>
        <dbReference type="ChEBI" id="CHEBI:15378"/>
        <dbReference type="ChEBI" id="CHEBI:15783"/>
        <dbReference type="ChEBI" id="CHEBI:16567"/>
        <dbReference type="ChEBI" id="CHEBI:57540"/>
        <dbReference type="ChEBI" id="CHEBI:57945"/>
        <dbReference type="ChEBI" id="CHEBI:71579"/>
        <dbReference type="EC" id="1.7.1.17"/>
    </reaction>
    <physiologicalReaction direction="right-to-left" evidence="5">
        <dbReference type="Rhea" id="RHEA:55874"/>
    </physiologicalReaction>
</comment>
<comment type="similarity">
    <text evidence="6">Belongs to the azoreductase type 1 family.</text>
</comment>
<dbReference type="InterPro" id="IPR029039">
    <property type="entry name" value="Flavoprotein-like_sf"/>
</dbReference>
<comment type="function">
    <text evidence="6">Quinone reductase that provides resistance to thiol-specific stress caused by electrophilic quinones.</text>
</comment>
<name>A0A2T1G774_9CYAN</name>
<evidence type="ECO:0000313" key="8">
    <source>
        <dbReference type="EMBL" id="PSB53053.1"/>
    </source>
</evidence>
<keyword evidence="9" id="KW-1185">Reference proteome</keyword>
<keyword evidence="4 6" id="KW-0520">NAD</keyword>
<dbReference type="PANTHER" id="PTHR43741">
    <property type="entry name" value="FMN-DEPENDENT NADH-AZOREDUCTASE 1"/>
    <property type="match status" value="1"/>
</dbReference>
<dbReference type="AlphaFoldDB" id="A0A2T1G774"/>
<dbReference type="EMBL" id="PVWO01000309">
    <property type="protein sequence ID" value="PSB53053.1"/>
    <property type="molecule type" value="Genomic_DNA"/>
</dbReference>
<dbReference type="GO" id="GO:0016655">
    <property type="term" value="F:oxidoreductase activity, acting on NAD(P)H, quinone or similar compound as acceptor"/>
    <property type="evidence" value="ECO:0007669"/>
    <property type="project" value="InterPro"/>
</dbReference>
<reference evidence="8 9" key="1">
    <citation type="submission" date="2018-03" db="EMBL/GenBank/DDBJ databases">
        <title>The ancient ancestry and fast evolution of plastids.</title>
        <authorList>
            <person name="Moore K.R."/>
            <person name="Magnabosco C."/>
            <person name="Momper L."/>
            <person name="Gold D.A."/>
            <person name="Bosak T."/>
            <person name="Fournier G.P."/>
        </authorList>
    </citation>
    <scope>NUCLEOTIDE SEQUENCE [LARGE SCALE GENOMIC DNA]</scope>
    <source>
        <strain evidence="8 9">CCALA 037</strain>
    </source>
</reference>
<dbReference type="GO" id="GO:0016652">
    <property type="term" value="F:oxidoreductase activity, acting on NAD(P)H as acceptor"/>
    <property type="evidence" value="ECO:0007669"/>
    <property type="project" value="UniProtKB-UniRule"/>
</dbReference>
<proteinExistence type="inferred from homology"/>
<dbReference type="GO" id="GO:0010181">
    <property type="term" value="F:FMN binding"/>
    <property type="evidence" value="ECO:0007669"/>
    <property type="project" value="UniProtKB-UniRule"/>
</dbReference>
<comment type="caution">
    <text evidence="8">The sequence shown here is derived from an EMBL/GenBank/DDBJ whole genome shotgun (WGS) entry which is preliminary data.</text>
</comment>
<keyword evidence="2 6" id="KW-0288">FMN</keyword>
<dbReference type="Pfam" id="PF02525">
    <property type="entry name" value="Flavodoxin_2"/>
    <property type="match status" value="1"/>
</dbReference>
<comment type="function">
    <text evidence="6">Also exhibits azoreductase activity. Catalyzes the reductive cleavage of the azo bond in aromatic azo compounds to the corresponding amines.</text>
</comment>
<protein>
    <recommendedName>
        <fullName evidence="6">FMN dependent NADH:quinone oxidoreductase</fullName>
        <ecNumber evidence="6">1.6.5.-</ecNumber>
    </recommendedName>
    <alternativeName>
        <fullName evidence="6">Azo-dye reductase</fullName>
    </alternativeName>
    <alternativeName>
        <fullName evidence="6">FMN-dependent NADH-azo compound oxidoreductase</fullName>
    </alternativeName>
    <alternativeName>
        <fullName evidence="6">FMN-dependent NADH-azoreductase</fullName>
        <ecNumber evidence="6">1.7.1.17</ecNumber>
    </alternativeName>
</protein>
<feature type="binding site" evidence="6">
    <location>
        <position position="10"/>
    </location>
    <ligand>
        <name>FMN</name>
        <dbReference type="ChEBI" id="CHEBI:58210"/>
    </ligand>
</feature>
<evidence type="ECO:0000256" key="5">
    <source>
        <dbReference type="ARBA" id="ARBA00048542"/>
    </source>
</evidence>
<feature type="binding site" evidence="6">
    <location>
        <begin position="16"/>
        <end position="18"/>
    </location>
    <ligand>
        <name>FMN</name>
        <dbReference type="ChEBI" id="CHEBI:58210"/>
    </ligand>
</feature>
<organism evidence="8 9">
    <name type="scientific">Chamaesiphon polymorphus CCALA 037</name>
    <dbReference type="NCBI Taxonomy" id="2107692"/>
    <lineage>
        <taxon>Bacteria</taxon>
        <taxon>Bacillati</taxon>
        <taxon>Cyanobacteriota</taxon>
        <taxon>Cyanophyceae</taxon>
        <taxon>Gomontiellales</taxon>
        <taxon>Chamaesiphonaceae</taxon>
        <taxon>Chamaesiphon</taxon>
    </lineage>
</organism>
<evidence type="ECO:0000256" key="3">
    <source>
        <dbReference type="ARBA" id="ARBA00023002"/>
    </source>
</evidence>
<keyword evidence="1 6" id="KW-0285">Flavoprotein</keyword>